<dbReference type="GO" id="GO:0032233">
    <property type="term" value="P:positive regulation of actin filament bundle assembly"/>
    <property type="evidence" value="ECO:0007669"/>
    <property type="project" value="TreeGrafter"/>
</dbReference>
<feature type="compositionally biased region" description="Polar residues" evidence="5">
    <location>
        <begin position="549"/>
        <end position="564"/>
    </location>
</feature>
<dbReference type="GO" id="GO:0015629">
    <property type="term" value="C:actin cytoskeleton"/>
    <property type="evidence" value="ECO:0007669"/>
    <property type="project" value="TreeGrafter"/>
</dbReference>
<organism evidence="6 7">
    <name type="scientific">Solea senegalensis</name>
    <name type="common">Senegalese sole</name>
    <dbReference type="NCBI Taxonomy" id="28829"/>
    <lineage>
        <taxon>Eukaryota</taxon>
        <taxon>Metazoa</taxon>
        <taxon>Chordata</taxon>
        <taxon>Craniata</taxon>
        <taxon>Vertebrata</taxon>
        <taxon>Euteleostomi</taxon>
        <taxon>Actinopterygii</taxon>
        <taxon>Neopterygii</taxon>
        <taxon>Teleostei</taxon>
        <taxon>Neoteleostei</taxon>
        <taxon>Acanthomorphata</taxon>
        <taxon>Carangaria</taxon>
        <taxon>Pleuronectiformes</taxon>
        <taxon>Pleuronectoidei</taxon>
        <taxon>Soleidae</taxon>
        <taxon>Solea</taxon>
    </lineage>
</organism>
<sequence>MEVLPGTKGKGVLMFVQRRKRMDEIVSDHEEMKSKGLPVRALTGPRFTETQKMYDTKQMYMHTDQANYQVNVSRPLVPNRTAKPFLGFQDGTAHVNPGSVTPVMKRNEPKFKVPVPTNTNPHVWSPTGDIIASRDERISVPAIMTGILPGSKRKTARKQVSARAQESDPYLQNKGERRSYIEPEEDCFSLGAEACNFMQTRSTKLKNPPPVAPKPVINPSCPPWVRRSPPVEPHIPPRSPVSQPSHSSGGPHSQHYSLQQDGVQSQQMVNRWTPGQTLQPAPTNALALVNTSSQLHHQSTTYSRNQQLPRSPVSTQTPSSTYRPYHPPFLSRNQPDSVPNSVASCPPQAYIHASKTLQASPKGQVSERERGIYQSVGESAMVGKGAQLFAKRQSRMEKFVVDAETVEAHKTRPHSPSFSLPNSWGYSSNIRAPPPLQYNPLLSPHYTSSAARQTTSTSSKTTPKTKEKPKVPTKHLNPLDIMKHQPYQLDTSLFKFEENAKSPNSKPTPLSKFEVTKSLKQRAAYSHSPYKSSEISVLAKAEAPHTSPGLVSSSNSSAHQNTRSAGPLTTGKHLDEKHTVTPAVHHISNTQAPSAKPASTSSQQSPSGSSIASAYSPASLIARGVRQMAPRPKFSAKKPAAIGKQWKTVAVLH</sequence>
<feature type="compositionally biased region" description="Low complexity" evidence="5">
    <location>
        <begin position="240"/>
        <end position="257"/>
    </location>
</feature>
<feature type="region of interest" description="Disordered" evidence="5">
    <location>
        <begin position="588"/>
        <end position="612"/>
    </location>
</feature>
<comment type="caution">
    <text evidence="6">The sequence shown here is derived from an EMBL/GenBank/DDBJ whole genome shotgun (WGS) entry which is preliminary data.</text>
</comment>
<evidence type="ECO:0000313" key="6">
    <source>
        <dbReference type="EMBL" id="KAG7485818.1"/>
    </source>
</evidence>
<dbReference type="EMBL" id="JAGKHQ010000018">
    <property type="protein sequence ID" value="KAG7485818.1"/>
    <property type="molecule type" value="Genomic_DNA"/>
</dbReference>
<accession>A0AAV6Q868</accession>
<dbReference type="PANTHER" id="PTHR24217">
    <property type="entry name" value="PUTATIVE-RELATED"/>
    <property type="match status" value="1"/>
</dbReference>
<evidence type="ECO:0000256" key="3">
    <source>
        <dbReference type="ARBA" id="ARBA00022553"/>
    </source>
</evidence>
<feature type="region of interest" description="Disordered" evidence="5">
    <location>
        <begin position="150"/>
        <end position="178"/>
    </location>
</feature>
<keyword evidence="2" id="KW-0963">Cytoplasm</keyword>
<dbReference type="GO" id="GO:0003779">
    <property type="term" value="F:actin binding"/>
    <property type="evidence" value="ECO:0007669"/>
    <property type="project" value="TreeGrafter"/>
</dbReference>
<dbReference type="AlphaFoldDB" id="A0AAV6Q868"/>
<feature type="compositionally biased region" description="Low complexity" evidence="5">
    <location>
        <begin position="591"/>
        <end position="612"/>
    </location>
</feature>
<evidence type="ECO:0000256" key="2">
    <source>
        <dbReference type="ARBA" id="ARBA00022490"/>
    </source>
</evidence>
<keyword evidence="3" id="KW-0597">Phosphoprotein</keyword>
<feature type="compositionally biased region" description="Pro residues" evidence="5">
    <location>
        <begin position="230"/>
        <end position="239"/>
    </location>
</feature>
<feature type="region of interest" description="Disordered" evidence="5">
    <location>
        <begin position="539"/>
        <end position="573"/>
    </location>
</feature>
<reference evidence="6 7" key="1">
    <citation type="journal article" date="2021" name="Sci. Rep.">
        <title>Chromosome anchoring in Senegalese sole (Solea senegalensis) reveals sex-associated markers and genome rearrangements in flatfish.</title>
        <authorList>
            <person name="Guerrero-Cozar I."/>
            <person name="Gomez-Garrido J."/>
            <person name="Berbel C."/>
            <person name="Martinez-Blanch J.F."/>
            <person name="Alioto T."/>
            <person name="Claros M.G."/>
            <person name="Gagnaire P.A."/>
            <person name="Manchado M."/>
        </authorList>
    </citation>
    <scope>NUCLEOTIDE SEQUENCE [LARGE SCALE GENOMIC DNA]</scope>
    <source>
        <strain evidence="6">Sse05_10M</strain>
    </source>
</reference>
<feature type="compositionally biased region" description="Polar residues" evidence="5">
    <location>
        <begin position="293"/>
        <end position="322"/>
    </location>
</feature>
<proteinExistence type="inferred from homology"/>
<gene>
    <name evidence="6" type="ORF">JOB18_019115</name>
</gene>
<evidence type="ECO:0000256" key="5">
    <source>
        <dbReference type="SAM" id="MobiDB-lite"/>
    </source>
</evidence>
<name>A0AAV6Q868_SOLSE</name>
<protein>
    <recommendedName>
        <fullName evidence="8">Synaptopodin 2b</fullName>
    </recommendedName>
</protein>
<dbReference type="Proteomes" id="UP000693946">
    <property type="component" value="Linkage Group LG6"/>
</dbReference>
<comment type="subcellular location">
    <subcellularLocation>
        <location evidence="1">Cytoplasm</location>
    </subcellularLocation>
</comment>
<comment type="similarity">
    <text evidence="4">Belongs to the synaptopodin family.</text>
</comment>
<feature type="compositionally biased region" description="Polar residues" evidence="5">
    <location>
        <begin position="331"/>
        <end position="343"/>
    </location>
</feature>
<evidence type="ECO:0008006" key="8">
    <source>
        <dbReference type="Google" id="ProtNLM"/>
    </source>
</evidence>
<dbReference type="PANTHER" id="PTHR24217:SF9">
    <property type="entry name" value="SYNAPTOPODIN-2"/>
    <property type="match status" value="1"/>
</dbReference>
<feature type="region of interest" description="Disordered" evidence="5">
    <location>
        <begin position="293"/>
        <end position="345"/>
    </location>
</feature>
<feature type="region of interest" description="Disordered" evidence="5">
    <location>
        <begin position="435"/>
        <end position="476"/>
    </location>
</feature>
<dbReference type="GO" id="GO:0005634">
    <property type="term" value="C:nucleus"/>
    <property type="evidence" value="ECO:0007669"/>
    <property type="project" value="TreeGrafter"/>
</dbReference>
<dbReference type="GO" id="GO:0030018">
    <property type="term" value="C:Z disc"/>
    <property type="evidence" value="ECO:0007669"/>
    <property type="project" value="TreeGrafter"/>
</dbReference>
<keyword evidence="7" id="KW-1185">Reference proteome</keyword>
<dbReference type="InterPro" id="IPR051976">
    <property type="entry name" value="Synaptopodin_domain"/>
</dbReference>
<evidence type="ECO:0000256" key="1">
    <source>
        <dbReference type="ARBA" id="ARBA00004496"/>
    </source>
</evidence>
<feature type="region of interest" description="Disordered" evidence="5">
    <location>
        <begin position="204"/>
        <end position="266"/>
    </location>
</feature>
<evidence type="ECO:0000256" key="4">
    <source>
        <dbReference type="ARBA" id="ARBA00038161"/>
    </source>
</evidence>
<evidence type="ECO:0000313" key="7">
    <source>
        <dbReference type="Proteomes" id="UP000693946"/>
    </source>
</evidence>